<proteinExistence type="inferred from homology"/>
<dbReference type="SUPFAM" id="SSF55174">
    <property type="entry name" value="Alpha-L RNA-binding motif"/>
    <property type="match status" value="1"/>
</dbReference>
<dbReference type="Pfam" id="PF00849">
    <property type="entry name" value="PseudoU_synth_2"/>
    <property type="match status" value="1"/>
</dbReference>
<evidence type="ECO:0000256" key="3">
    <source>
        <dbReference type="PROSITE-ProRule" id="PRU00182"/>
    </source>
</evidence>
<dbReference type="InterPro" id="IPR006145">
    <property type="entry name" value="PsdUridine_synth_RsuA/RluA"/>
</dbReference>
<sequence length="514" mass="58442">MDSNEKKGKRPRIGSRPYPVDSHDNGRENTSGEFTSGSENNSEGQHEHQNSYNNNSYGERPQRPYQPRPYNNRQGGYQNNRYGNQGGYQNNRYGNQGGYNRQGGYQPRPHVPQTDGAPVEGAEGESSRDENSGSMNGGYQPRNNYNRQQGGYQPRQQGGYQPRQQGGYQPRQQGGYQPRQQGGYQPRQQGGYQPRQQGGYQPRQQGGYQPRQQGGYQPRQQGGYQPRQQGGYQNNRQGGYQNKGPRQNQYGMPQGGRSFTPRPKRIEYETPLPDPNEQVRLNKYMANAGLCSRREADEFILQGLIKVNGEVVTELGTKISHSDVVEYDEKVVTLEKKCYILLNKPKDCVTTSDDPNGRLTVMDLVKGACNERIYPVGRLDRNTTGVLLLTNDGDLASKLTHPKFVKKKIYHVWTDHDITEDDMQRIADGIELEDGPIHADAISYATDTDRNQAGIEIHSGRNRIVRRIFESLGYHVTKLDRVYFAGLTKKNLPRGRWRYLTQEEVNYLKMGSFE</sequence>
<dbReference type="Gene3D" id="3.10.290.10">
    <property type="entry name" value="RNA-binding S4 domain"/>
    <property type="match status" value="1"/>
</dbReference>
<feature type="compositionally biased region" description="Polar residues" evidence="5">
    <location>
        <begin position="28"/>
        <end position="43"/>
    </location>
</feature>
<dbReference type="InterPro" id="IPR020103">
    <property type="entry name" value="PsdUridine_synth_cat_dom_sf"/>
</dbReference>
<dbReference type="GeneID" id="82150022"/>
<dbReference type="CDD" id="cd02870">
    <property type="entry name" value="PseudoU_synth_RsuA_like"/>
    <property type="match status" value="1"/>
</dbReference>
<dbReference type="InterPro" id="IPR050343">
    <property type="entry name" value="RsuA_PseudoU_synthase"/>
</dbReference>
<comment type="similarity">
    <text evidence="1 4">Belongs to the pseudouridine synthase RsuA family.</text>
</comment>
<dbReference type="InterPro" id="IPR018496">
    <property type="entry name" value="PsdUridine_synth_RsuA/RluB_CS"/>
</dbReference>
<evidence type="ECO:0000313" key="7">
    <source>
        <dbReference type="EMBL" id="TGG40884.1"/>
    </source>
</evidence>
<reference evidence="7 8" key="1">
    <citation type="submission" date="2019-02" db="EMBL/GenBank/DDBJ databases">
        <title>Isolation and identification of novel species under the genus Muribaculum.</title>
        <authorList>
            <person name="Miyake S."/>
            <person name="Ding Y."/>
            <person name="Low A."/>
            <person name="Soh M."/>
            <person name="Seedorf H."/>
        </authorList>
    </citation>
    <scope>NUCLEOTIDE SEQUENCE [LARGE SCALE GENOMIC DNA]</scope>
    <source>
        <strain evidence="7 8">TLL-A3</strain>
    </source>
</reference>
<dbReference type="RefSeq" id="WP_135471841.1">
    <property type="nucleotide sequence ID" value="NZ_CASJPC010000007.1"/>
</dbReference>
<dbReference type="Gene3D" id="3.30.70.580">
    <property type="entry name" value="Pseudouridine synthase I, catalytic domain, N-terminal subdomain"/>
    <property type="match status" value="1"/>
</dbReference>
<dbReference type="FunFam" id="3.10.290.10:FF:000003">
    <property type="entry name" value="Pseudouridine synthase"/>
    <property type="match status" value="1"/>
</dbReference>
<dbReference type="Proteomes" id="UP000297635">
    <property type="component" value="Unassembled WGS sequence"/>
</dbReference>
<dbReference type="Gene3D" id="3.30.70.1560">
    <property type="entry name" value="Alpha-L RNA-binding motif"/>
    <property type="match status" value="1"/>
</dbReference>
<feature type="domain" description="RNA-binding S4" evidence="6">
    <location>
        <begin position="279"/>
        <end position="338"/>
    </location>
</feature>
<dbReference type="CDD" id="cd00165">
    <property type="entry name" value="S4"/>
    <property type="match status" value="1"/>
</dbReference>
<dbReference type="NCBIfam" id="TIGR00093">
    <property type="entry name" value="pseudouridine synthase"/>
    <property type="match status" value="1"/>
</dbReference>
<evidence type="ECO:0000256" key="1">
    <source>
        <dbReference type="ARBA" id="ARBA00008348"/>
    </source>
</evidence>
<feature type="region of interest" description="Disordered" evidence="5">
    <location>
        <begin position="1"/>
        <end position="274"/>
    </location>
</feature>
<dbReference type="InterPro" id="IPR020094">
    <property type="entry name" value="TruA/RsuA/RluB/E/F_N"/>
</dbReference>
<dbReference type="EC" id="5.4.99.-" evidence="4"/>
<dbReference type="SMART" id="SM00363">
    <property type="entry name" value="S4"/>
    <property type="match status" value="1"/>
</dbReference>
<dbReference type="InterPro" id="IPR036986">
    <property type="entry name" value="S4_RNA-bd_sf"/>
</dbReference>
<feature type="compositionally biased region" description="Low complexity" evidence="5">
    <location>
        <begin position="63"/>
        <end position="94"/>
    </location>
</feature>
<gene>
    <name evidence="7" type="ORF">EZ315_09495</name>
</gene>
<dbReference type="PANTHER" id="PTHR47683">
    <property type="entry name" value="PSEUDOURIDINE SYNTHASE FAMILY PROTEIN-RELATED"/>
    <property type="match status" value="1"/>
</dbReference>
<dbReference type="GO" id="GO:0120159">
    <property type="term" value="F:rRNA pseudouridine synthase activity"/>
    <property type="evidence" value="ECO:0007669"/>
    <property type="project" value="UniProtKB-ARBA"/>
</dbReference>
<feature type="compositionally biased region" description="Low complexity" evidence="5">
    <location>
        <begin position="147"/>
        <end position="240"/>
    </location>
</feature>
<name>A0A4Z0V8X8_9BACT</name>
<accession>A0A4Z0V8X8</accession>
<comment type="caution">
    <text evidence="7">The sequence shown here is derived from an EMBL/GenBank/DDBJ whole genome shotgun (WGS) entry which is preliminary data.</text>
</comment>
<dbReference type="AlphaFoldDB" id="A0A4Z0V8X8"/>
<keyword evidence="2 4" id="KW-0413">Isomerase</keyword>
<dbReference type="PANTHER" id="PTHR47683:SF2">
    <property type="entry name" value="RNA-BINDING S4 DOMAIN-CONTAINING PROTEIN"/>
    <property type="match status" value="1"/>
</dbReference>
<dbReference type="InterPro" id="IPR042092">
    <property type="entry name" value="PsdUridine_s_RsuA/RluB/E/F_cat"/>
</dbReference>
<evidence type="ECO:0000313" key="8">
    <source>
        <dbReference type="Proteomes" id="UP000297635"/>
    </source>
</evidence>
<dbReference type="EMBL" id="SJSA01000001">
    <property type="protein sequence ID" value="TGG40884.1"/>
    <property type="molecule type" value="Genomic_DNA"/>
</dbReference>
<dbReference type="Pfam" id="PF01479">
    <property type="entry name" value="S4"/>
    <property type="match status" value="1"/>
</dbReference>
<dbReference type="InterPro" id="IPR000748">
    <property type="entry name" value="PsdUridine_synth_RsuA/RluB/E/F"/>
</dbReference>
<dbReference type="InterPro" id="IPR002942">
    <property type="entry name" value="S4_RNA-bd"/>
</dbReference>
<keyword evidence="8" id="KW-1185">Reference proteome</keyword>
<evidence type="ECO:0000256" key="4">
    <source>
        <dbReference type="RuleBase" id="RU003887"/>
    </source>
</evidence>
<evidence type="ECO:0000256" key="5">
    <source>
        <dbReference type="SAM" id="MobiDB-lite"/>
    </source>
</evidence>
<organism evidence="7 8">
    <name type="scientific">Duncaniella freteri</name>
    <dbReference type="NCBI Taxonomy" id="2530391"/>
    <lineage>
        <taxon>Bacteria</taxon>
        <taxon>Pseudomonadati</taxon>
        <taxon>Bacteroidota</taxon>
        <taxon>Bacteroidia</taxon>
        <taxon>Bacteroidales</taxon>
        <taxon>Muribaculaceae</taxon>
        <taxon>Duncaniella</taxon>
    </lineage>
</organism>
<evidence type="ECO:0000259" key="6">
    <source>
        <dbReference type="SMART" id="SM00363"/>
    </source>
</evidence>
<dbReference type="PROSITE" id="PS01149">
    <property type="entry name" value="PSI_RSU"/>
    <property type="match status" value="1"/>
</dbReference>
<evidence type="ECO:0000256" key="2">
    <source>
        <dbReference type="ARBA" id="ARBA00023235"/>
    </source>
</evidence>
<protein>
    <recommendedName>
        <fullName evidence="4">Pseudouridine synthase</fullName>
        <ecNumber evidence="4">5.4.99.-</ecNumber>
    </recommendedName>
</protein>
<dbReference type="SUPFAM" id="SSF55120">
    <property type="entry name" value="Pseudouridine synthase"/>
    <property type="match status" value="1"/>
</dbReference>
<dbReference type="GO" id="GO:0003723">
    <property type="term" value="F:RNA binding"/>
    <property type="evidence" value="ECO:0007669"/>
    <property type="project" value="UniProtKB-KW"/>
</dbReference>
<keyword evidence="3" id="KW-0694">RNA-binding</keyword>
<dbReference type="PROSITE" id="PS50889">
    <property type="entry name" value="S4"/>
    <property type="match status" value="1"/>
</dbReference>
<dbReference type="GO" id="GO:0000455">
    <property type="term" value="P:enzyme-directed rRNA pseudouridine synthesis"/>
    <property type="evidence" value="ECO:0007669"/>
    <property type="project" value="UniProtKB-ARBA"/>
</dbReference>